<dbReference type="Proteomes" id="UP001526426">
    <property type="component" value="Unassembled WGS sequence"/>
</dbReference>
<dbReference type="EMBL" id="JAIHOM010000047">
    <property type="protein sequence ID" value="MCW6036804.1"/>
    <property type="molecule type" value="Genomic_DNA"/>
</dbReference>
<gene>
    <name evidence="1" type="ORF">K4A83_11100</name>
</gene>
<accession>A0ABT3L6U7</accession>
<protein>
    <submittedName>
        <fullName evidence="1">Uncharacterized protein</fullName>
    </submittedName>
</protein>
<sequence length="121" mass="13291">MSEPVSHLRAEGKPGVSACGKQVDDFLLGDSAEGIECKQCHRTQYFLKVAAVEIEQFLAGSCRCASEVADDFGLDEDQVAKIMSDAGHERCETCGWWCTDDEIDVVDDEYVCTDCREGGEE</sequence>
<name>A0ABT3L6U7_9CYAN</name>
<proteinExistence type="predicted"/>
<dbReference type="RefSeq" id="WP_265264615.1">
    <property type="nucleotide sequence ID" value="NZ_JAIHOM010000047.1"/>
</dbReference>
<evidence type="ECO:0000313" key="1">
    <source>
        <dbReference type="EMBL" id="MCW6036804.1"/>
    </source>
</evidence>
<organism evidence="1 2">
    <name type="scientific">Spirulina subsalsa FACHB-351</name>
    <dbReference type="NCBI Taxonomy" id="234711"/>
    <lineage>
        <taxon>Bacteria</taxon>
        <taxon>Bacillati</taxon>
        <taxon>Cyanobacteriota</taxon>
        <taxon>Cyanophyceae</taxon>
        <taxon>Spirulinales</taxon>
        <taxon>Spirulinaceae</taxon>
        <taxon>Spirulina</taxon>
    </lineage>
</organism>
<evidence type="ECO:0000313" key="2">
    <source>
        <dbReference type="Proteomes" id="UP001526426"/>
    </source>
</evidence>
<keyword evidence="2" id="KW-1185">Reference proteome</keyword>
<comment type="caution">
    <text evidence="1">The sequence shown here is derived from an EMBL/GenBank/DDBJ whole genome shotgun (WGS) entry which is preliminary data.</text>
</comment>
<reference evidence="1 2" key="1">
    <citation type="submission" date="2021-08" db="EMBL/GenBank/DDBJ databases">
        <title>Draft genome sequence of Spirulina subsalsa with high tolerance to salinity and hype-accumulation of phycocyanin.</title>
        <authorList>
            <person name="Pei H."/>
            <person name="Jiang L."/>
        </authorList>
    </citation>
    <scope>NUCLEOTIDE SEQUENCE [LARGE SCALE GENOMIC DNA]</scope>
    <source>
        <strain evidence="1 2">FACHB-351</strain>
    </source>
</reference>